<dbReference type="InterPro" id="IPR013087">
    <property type="entry name" value="Znf_C2H2_type"/>
</dbReference>
<feature type="region of interest" description="Disordered" evidence="9">
    <location>
        <begin position="1"/>
        <end position="21"/>
    </location>
</feature>
<organism evidence="11 12">
    <name type="scientific">Glarea lozoyensis (strain ATCC 74030 / MF5533)</name>
    <dbReference type="NCBI Taxonomy" id="1104152"/>
    <lineage>
        <taxon>Eukaryota</taxon>
        <taxon>Fungi</taxon>
        <taxon>Dikarya</taxon>
        <taxon>Ascomycota</taxon>
        <taxon>Pezizomycotina</taxon>
        <taxon>Leotiomycetes</taxon>
        <taxon>Helotiales</taxon>
        <taxon>Helotiaceae</taxon>
        <taxon>Glarea</taxon>
    </lineage>
</organism>
<dbReference type="HOGENOM" id="CLU_1875648_0_0_1"/>
<dbReference type="Pfam" id="PF00096">
    <property type="entry name" value="zf-C2H2"/>
    <property type="match status" value="1"/>
</dbReference>
<evidence type="ECO:0000256" key="1">
    <source>
        <dbReference type="ARBA" id="ARBA00004123"/>
    </source>
</evidence>
<evidence type="ECO:0000256" key="4">
    <source>
        <dbReference type="ARBA" id="ARBA00022833"/>
    </source>
</evidence>
<evidence type="ECO:0000256" key="7">
    <source>
        <dbReference type="ARBA" id="ARBA00023242"/>
    </source>
</evidence>
<evidence type="ECO:0000256" key="9">
    <source>
        <dbReference type="SAM" id="MobiDB-lite"/>
    </source>
</evidence>
<evidence type="ECO:0000256" key="3">
    <source>
        <dbReference type="ARBA" id="ARBA00022771"/>
    </source>
</evidence>
<evidence type="ECO:0000256" key="5">
    <source>
        <dbReference type="ARBA" id="ARBA00023015"/>
    </source>
</evidence>
<name>H0EUE4_GLAL7</name>
<dbReference type="GO" id="GO:0008270">
    <property type="term" value="F:zinc ion binding"/>
    <property type="evidence" value="ECO:0007669"/>
    <property type="project" value="UniProtKB-KW"/>
</dbReference>
<dbReference type="EMBL" id="AGUE01000170">
    <property type="protein sequence ID" value="EHK97880.1"/>
    <property type="molecule type" value="Genomic_DNA"/>
</dbReference>
<feature type="compositionally biased region" description="Polar residues" evidence="9">
    <location>
        <begin position="1"/>
        <end position="14"/>
    </location>
</feature>
<evidence type="ECO:0000256" key="2">
    <source>
        <dbReference type="ARBA" id="ARBA00022723"/>
    </source>
</evidence>
<feature type="domain" description="C2H2-type" evidence="10">
    <location>
        <begin position="74"/>
        <end position="98"/>
    </location>
</feature>
<dbReference type="InParanoid" id="H0EUE4"/>
<keyword evidence="3 8" id="KW-0863">Zinc-finger</keyword>
<protein>
    <submittedName>
        <fullName evidence="11">Putative Wilms tumor protein like protein</fullName>
    </submittedName>
</protein>
<keyword evidence="12" id="KW-1185">Reference proteome</keyword>
<dbReference type="SMART" id="SM00355">
    <property type="entry name" value="ZnF_C2H2"/>
    <property type="match status" value="2"/>
</dbReference>
<dbReference type="GO" id="GO:0005634">
    <property type="term" value="C:nucleus"/>
    <property type="evidence" value="ECO:0007669"/>
    <property type="project" value="UniProtKB-SubCell"/>
</dbReference>
<dbReference type="InterPro" id="IPR051061">
    <property type="entry name" value="Zinc_finger_trans_reg"/>
</dbReference>
<proteinExistence type="predicted"/>
<accession>H0EUE4</accession>
<dbReference type="PANTHER" id="PTHR46179:SF13">
    <property type="entry name" value="C2H2-TYPE DOMAIN-CONTAINING PROTEIN"/>
    <property type="match status" value="1"/>
</dbReference>
<reference evidence="11 12" key="1">
    <citation type="journal article" date="2012" name="Eukaryot. Cell">
        <title>Genome sequence of the fungus Glarea lozoyensis: the first genome sequence of a species from the Helotiaceae family.</title>
        <authorList>
            <person name="Youssar L."/>
            <person name="Gruening B.A."/>
            <person name="Erxleben A."/>
            <person name="Guenther S."/>
            <person name="Huettel W."/>
        </authorList>
    </citation>
    <scope>NUCLEOTIDE SEQUENCE [LARGE SCALE GENOMIC DNA]</scope>
    <source>
        <strain evidence="12">ATCC 74030 / MF5533</strain>
    </source>
</reference>
<keyword evidence="7" id="KW-0539">Nucleus</keyword>
<evidence type="ECO:0000313" key="11">
    <source>
        <dbReference type="EMBL" id="EHK97880.1"/>
    </source>
</evidence>
<comment type="subcellular location">
    <subcellularLocation>
        <location evidence="1">Nucleus</location>
    </subcellularLocation>
</comment>
<dbReference type="PANTHER" id="PTHR46179">
    <property type="entry name" value="ZINC FINGER PROTEIN"/>
    <property type="match status" value="1"/>
</dbReference>
<keyword evidence="4" id="KW-0862">Zinc</keyword>
<gene>
    <name evidence="11" type="ORF">M7I_6378</name>
</gene>
<sequence>MASGSSDDASTNQDVETEWDAIISPEDEISSWCDQQLEFESTATADMSTSNSAQLLPVLGASASHRSNSNTTSFTCPHPGCGQTTARLSDLHRHQRKHEIPQYPCPFLGCNRRGHRAFDRTDKLNEHQRRVHRVNV</sequence>
<keyword evidence="6" id="KW-0804">Transcription</keyword>
<dbReference type="OrthoDB" id="3538117at2759"/>
<dbReference type="AlphaFoldDB" id="H0EUE4"/>
<keyword evidence="2" id="KW-0479">Metal-binding</keyword>
<comment type="caution">
    <text evidence="11">The sequence shown here is derived from an EMBL/GenBank/DDBJ whole genome shotgun (WGS) entry which is preliminary data.</text>
</comment>
<dbReference type="Proteomes" id="UP000005446">
    <property type="component" value="Unassembled WGS sequence"/>
</dbReference>
<dbReference type="Gene3D" id="3.30.160.60">
    <property type="entry name" value="Classic Zinc Finger"/>
    <property type="match status" value="2"/>
</dbReference>
<keyword evidence="5" id="KW-0805">Transcription regulation</keyword>
<evidence type="ECO:0000256" key="8">
    <source>
        <dbReference type="PROSITE-ProRule" id="PRU00042"/>
    </source>
</evidence>
<evidence type="ECO:0000313" key="12">
    <source>
        <dbReference type="Proteomes" id="UP000005446"/>
    </source>
</evidence>
<dbReference type="GO" id="GO:0006357">
    <property type="term" value="P:regulation of transcription by RNA polymerase II"/>
    <property type="evidence" value="ECO:0007669"/>
    <property type="project" value="TreeGrafter"/>
</dbReference>
<evidence type="ECO:0000256" key="6">
    <source>
        <dbReference type="ARBA" id="ARBA00023163"/>
    </source>
</evidence>
<dbReference type="PROSITE" id="PS50157">
    <property type="entry name" value="ZINC_FINGER_C2H2_2"/>
    <property type="match status" value="1"/>
</dbReference>
<evidence type="ECO:0000259" key="10">
    <source>
        <dbReference type="PROSITE" id="PS50157"/>
    </source>
</evidence>